<dbReference type="GO" id="GO:0005737">
    <property type="term" value="C:cytoplasm"/>
    <property type="evidence" value="ECO:0007669"/>
    <property type="project" value="TreeGrafter"/>
</dbReference>
<dbReference type="PANTHER" id="PTHR10655">
    <property type="entry name" value="LYSOPHOSPHOLIPASE-RELATED"/>
    <property type="match status" value="1"/>
</dbReference>
<dbReference type="RefSeq" id="WP_160334778.1">
    <property type="nucleotide sequence ID" value="NZ_WSRP01000009.1"/>
</dbReference>
<dbReference type="EMBL" id="WSRP01000009">
    <property type="protein sequence ID" value="MVX56343.1"/>
    <property type="molecule type" value="Genomic_DNA"/>
</dbReference>
<organism evidence="4 5">
    <name type="scientific">Parasutterella muris</name>
    <dbReference type="NCBI Taxonomy" id="2565572"/>
    <lineage>
        <taxon>Bacteria</taxon>
        <taxon>Pseudomonadati</taxon>
        <taxon>Pseudomonadota</taxon>
        <taxon>Betaproteobacteria</taxon>
        <taxon>Burkholderiales</taxon>
        <taxon>Sutterellaceae</taxon>
        <taxon>Parasutterella</taxon>
    </lineage>
</organism>
<dbReference type="SUPFAM" id="SSF53474">
    <property type="entry name" value="alpha/beta-Hydrolases"/>
    <property type="match status" value="1"/>
</dbReference>
<dbReference type="InterPro" id="IPR050565">
    <property type="entry name" value="LYPA1-2/EST-like"/>
</dbReference>
<dbReference type="InterPro" id="IPR003140">
    <property type="entry name" value="PLipase/COase/thioEstase"/>
</dbReference>
<feature type="domain" description="Phospholipase/carboxylesterase/thioesterase" evidence="3">
    <location>
        <begin position="14"/>
        <end position="216"/>
    </location>
</feature>
<dbReference type="GO" id="GO:0008474">
    <property type="term" value="F:palmitoyl-(protein) hydrolase activity"/>
    <property type="evidence" value="ECO:0007669"/>
    <property type="project" value="TreeGrafter"/>
</dbReference>
<dbReference type="Proteomes" id="UP000472580">
    <property type="component" value="Unassembled WGS sequence"/>
</dbReference>
<evidence type="ECO:0000256" key="1">
    <source>
        <dbReference type="ARBA" id="ARBA00006499"/>
    </source>
</evidence>
<protein>
    <submittedName>
        <fullName evidence="4">Carboxylesterase</fullName>
    </submittedName>
</protein>
<sequence>MAEGLVNCGEITELGRKDAEFIVIFLHGLSSTGKSFLPVAEYLLRKLGDSWRFILPTAPTVKLTLSASSVPAWFDIRNQDLTKDQDGEGILRSSKFTQSLIHSLITGGVKPGHIFVGGFSQGGLIAADAVLTGSDRIGGVFSLSSLIADVSEQRFSGLEIPVFIAVGNADPLIPGIKAQIDNQLLRRHCIQTDFRIYDQMKHEMKSGELNDLAAWLLAQVGRNSK</sequence>
<comment type="caution">
    <text evidence="4">The sequence shown here is derived from an EMBL/GenBank/DDBJ whole genome shotgun (WGS) entry which is preliminary data.</text>
</comment>
<dbReference type="Gene3D" id="3.40.50.1820">
    <property type="entry name" value="alpha/beta hydrolase"/>
    <property type="match status" value="1"/>
</dbReference>
<keyword evidence="5" id="KW-1185">Reference proteome</keyword>
<dbReference type="PANTHER" id="PTHR10655:SF17">
    <property type="entry name" value="LYSOPHOSPHOLIPASE-LIKE PROTEIN 1"/>
    <property type="match status" value="1"/>
</dbReference>
<evidence type="ECO:0000313" key="4">
    <source>
        <dbReference type="EMBL" id="MVX56343.1"/>
    </source>
</evidence>
<reference evidence="4 5" key="1">
    <citation type="submission" date="2019-12" db="EMBL/GenBank/DDBJ databases">
        <title>Microbes associate with the intestines of laboratory mice.</title>
        <authorList>
            <person name="Navarre W."/>
            <person name="Wong E."/>
        </authorList>
    </citation>
    <scope>NUCLEOTIDE SEQUENCE [LARGE SCALE GENOMIC DNA]</scope>
    <source>
        <strain evidence="4 5">NM82_D38</strain>
    </source>
</reference>
<proteinExistence type="inferred from homology"/>
<gene>
    <name evidence="4" type="ORF">E5987_03865</name>
</gene>
<keyword evidence="2" id="KW-0378">Hydrolase</keyword>
<dbReference type="OrthoDB" id="9801763at2"/>
<dbReference type="InterPro" id="IPR029058">
    <property type="entry name" value="AB_hydrolase_fold"/>
</dbReference>
<evidence type="ECO:0000256" key="2">
    <source>
        <dbReference type="ARBA" id="ARBA00022801"/>
    </source>
</evidence>
<evidence type="ECO:0000313" key="5">
    <source>
        <dbReference type="Proteomes" id="UP000472580"/>
    </source>
</evidence>
<comment type="similarity">
    <text evidence="1">Belongs to the AB hydrolase superfamily. AB hydrolase 2 family.</text>
</comment>
<dbReference type="Pfam" id="PF02230">
    <property type="entry name" value="Abhydrolase_2"/>
    <property type="match status" value="1"/>
</dbReference>
<name>A0A6L6YHU1_9BURK</name>
<evidence type="ECO:0000259" key="3">
    <source>
        <dbReference type="Pfam" id="PF02230"/>
    </source>
</evidence>
<accession>A0A6L6YHU1</accession>
<dbReference type="GO" id="GO:0052689">
    <property type="term" value="F:carboxylic ester hydrolase activity"/>
    <property type="evidence" value="ECO:0007669"/>
    <property type="project" value="TreeGrafter"/>
</dbReference>
<dbReference type="AlphaFoldDB" id="A0A6L6YHU1"/>